<dbReference type="PANTHER" id="PTHR37807:SF4">
    <property type="entry name" value="DC1 DOMAIN-CONTAINING PROTEIN"/>
    <property type="match status" value="1"/>
</dbReference>
<dbReference type="Gene3D" id="3.40.50.300">
    <property type="entry name" value="P-loop containing nucleotide triphosphate hydrolases"/>
    <property type="match status" value="1"/>
</dbReference>
<organism evidence="1 2">
    <name type="scientific">Dovyalis caffra</name>
    <dbReference type="NCBI Taxonomy" id="77055"/>
    <lineage>
        <taxon>Eukaryota</taxon>
        <taxon>Viridiplantae</taxon>
        <taxon>Streptophyta</taxon>
        <taxon>Embryophyta</taxon>
        <taxon>Tracheophyta</taxon>
        <taxon>Spermatophyta</taxon>
        <taxon>Magnoliopsida</taxon>
        <taxon>eudicotyledons</taxon>
        <taxon>Gunneridae</taxon>
        <taxon>Pentapetalae</taxon>
        <taxon>rosids</taxon>
        <taxon>fabids</taxon>
        <taxon>Malpighiales</taxon>
        <taxon>Salicaceae</taxon>
        <taxon>Flacourtieae</taxon>
        <taxon>Dovyalis</taxon>
    </lineage>
</organism>
<gene>
    <name evidence="1" type="ORF">DCAF_LOCUS11311</name>
</gene>
<dbReference type="AlphaFoldDB" id="A0AAV1RJR9"/>
<accession>A0AAV1RJR9</accession>
<evidence type="ECO:0000313" key="2">
    <source>
        <dbReference type="Proteomes" id="UP001314170"/>
    </source>
</evidence>
<sequence>MEPGIDIEQQSESPLLIAMKGHSDSNKSKVAHELARFLNFPLVGEEDIIPALQESLETDHYDDLLPLEILSQITSTQLSLKLSVIVNAQLSHRAHFDRLVELGCSTGAHLVVIECSNENDHVQDYYDVGNVPKLRIDITKPFHAEDFINGMLKAAVLI</sequence>
<dbReference type="SUPFAM" id="SSF52540">
    <property type="entry name" value="P-loop containing nucleoside triphosphate hydrolases"/>
    <property type="match status" value="1"/>
</dbReference>
<comment type="caution">
    <text evidence="1">The sequence shown here is derived from an EMBL/GenBank/DDBJ whole genome shotgun (WGS) entry which is preliminary data.</text>
</comment>
<reference evidence="1 2" key="1">
    <citation type="submission" date="2024-01" db="EMBL/GenBank/DDBJ databases">
        <authorList>
            <person name="Waweru B."/>
        </authorList>
    </citation>
    <scope>NUCLEOTIDE SEQUENCE [LARGE SCALE GENOMIC DNA]</scope>
</reference>
<dbReference type="EMBL" id="CAWUPB010000994">
    <property type="protein sequence ID" value="CAK7336303.1"/>
    <property type="molecule type" value="Genomic_DNA"/>
</dbReference>
<name>A0AAV1RJR9_9ROSI</name>
<dbReference type="Proteomes" id="UP001314170">
    <property type="component" value="Unassembled WGS sequence"/>
</dbReference>
<keyword evidence="2" id="KW-1185">Reference proteome</keyword>
<evidence type="ECO:0000313" key="1">
    <source>
        <dbReference type="EMBL" id="CAK7336303.1"/>
    </source>
</evidence>
<dbReference type="PANTHER" id="PTHR37807">
    <property type="entry name" value="OS07G0160300 PROTEIN"/>
    <property type="match status" value="1"/>
</dbReference>
<dbReference type="InterPro" id="IPR027417">
    <property type="entry name" value="P-loop_NTPase"/>
</dbReference>
<proteinExistence type="predicted"/>
<protein>
    <submittedName>
        <fullName evidence="1">Uncharacterized protein</fullName>
    </submittedName>
</protein>